<dbReference type="Pfam" id="PF03167">
    <property type="entry name" value="UDG"/>
    <property type="match status" value="1"/>
</dbReference>
<dbReference type="NCBIfam" id="TIGR04274">
    <property type="entry name" value="hypoxanDNAglyco"/>
    <property type="match status" value="1"/>
</dbReference>
<organism evidence="2 3">
    <name type="scientific">Sphingomonas natans</name>
    <dbReference type="NCBI Taxonomy" id="3063330"/>
    <lineage>
        <taxon>Bacteria</taxon>
        <taxon>Pseudomonadati</taxon>
        <taxon>Pseudomonadota</taxon>
        <taxon>Alphaproteobacteria</taxon>
        <taxon>Sphingomonadales</taxon>
        <taxon>Sphingomonadaceae</taxon>
        <taxon>Sphingomonas</taxon>
    </lineage>
</organism>
<dbReference type="Proteomes" id="UP001169764">
    <property type="component" value="Unassembled WGS sequence"/>
</dbReference>
<feature type="domain" description="Uracil-DNA glycosylase-like" evidence="1">
    <location>
        <begin position="8"/>
        <end position="160"/>
    </location>
</feature>
<sequence length="163" mass="18049">MTIKTAFPPSVAPDARLLVLGSLPGEESLRQGRYYAHPTNAFWWLIGEVIGEPLPSLAYEKRLARLRAHRIGLWDVIATAQRQGSLDQAIREAELRDLAGFVEALPELRAVAFNGQTSARHGRKQLAGEARLTLLDLPSSSAAHAGMARDAKREAWLELREFL</sequence>
<dbReference type="SMART" id="SM00987">
    <property type="entry name" value="UreE_C"/>
    <property type="match status" value="1"/>
</dbReference>
<keyword evidence="2" id="KW-0378">Hydrolase</keyword>
<reference evidence="2" key="1">
    <citation type="submission" date="2023-07" db="EMBL/GenBank/DDBJ databases">
        <authorList>
            <person name="Kim M."/>
        </authorList>
    </citation>
    <scope>NUCLEOTIDE SEQUENCE</scope>
    <source>
        <strain evidence="2">BIUV-7</strain>
    </source>
</reference>
<keyword evidence="2" id="KW-0326">Glycosidase</keyword>
<dbReference type="SUPFAM" id="SSF52141">
    <property type="entry name" value="Uracil-DNA glycosylase-like"/>
    <property type="match status" value="1"/>
</dbReference>
<evidence type="ECO:0000313" key="2">
    <source>
        <dbReference type="EMBL" id="MDO6413522.1"/>
    </source>
</evidence>
<keyword evidence="3" id="KW-1185">Reference proteome</keyword>
<comment type="caution">
    <text evidence="2">The sequence shown here is derived from an EMBL/GenBank/DDBJ whole genome shotgun (WGS) entry which is preliminary data.</text>
</comment>
<evidence type="ECO:0000259" key="1">
    <source>
        <dbReference type="SMART" id="SM00986"/>
    </source>
</evidence>
<dbReference type="SMART" id="SM00986">
    <property type="entry name" value="UDG"/>
    <property type="match status" value="1"/>
</dbReference>
<gene>
    <name evidence="2" type="ORF">Q4F19_03920</name>
</gene>
<dbReference type="RefSeq" id="WP_303540989.1">
    <property type="nucleotide sequence ID" value="NZ_JAUOTP010000002.1"/>
</dbReference>
<dbReference type="EMBL" id="JAUOTP010000002">
    <property type="protein sequence ID" value="MDO6413522.1"/>
    <property type="molecule type" value="Genomic_DNA"/>
</dbReference>
<protein>
    <submittedName>
        <fullName evidence="2">DNA-deoxyinosine glycosylase</fullName>
        <ecNumber evidence="2">3.2.2.15</ecNumber>
    </submittedName>
</protein>
<name>A0ABT8Y5B3_9SPHN</name>
<accession>A0ABT8Y5B3</accession>
<dbReference type="InterPro" id="IPR005122">
    <property type="entry name" value="Uracil-DNA_glycosylase-like"/>
</dbReference>
<dbReference type="Gene3D" id="3.40.470.10">
    <property type="entry name" value="Uracil-DNA glycosylase-like domain"/>
    <property type="match status" value="1"/>
</dbReference>
<dbReference type="InterPro" id="IPR026353">
    <property type="entry name" value="Hypoxan-DNA_Glyclase"/>
</dbReference>
<dbReference type="InterPro" id="IPR036895">
    <property type="entry name" value="Uracil-DNA_glycosylase-like_sf"/>
</dbReference>
<proteinExistence type="predicted"/>
<dbReference type="GO" id="GO:0033958">
    <property type="term" value="F:DNA-deoxyinosine glycosylase activity"/>
    <property type="evidence" value="ECO:0007669"/>
    <property type="project" value="UniProtKB-EC"/>
</dbReference>
<dbReference type="CDD" id="cd10032">
    <property type="entry name" value="UDG-F6_HDG"/>
    <property type="match status" value="1"/>
</dbReference>
<evidence type="ECO:0000313" key="3">
    <source>
        <dbReference type="Proteomes" id="UP001169764"/>
    </source>
</evidence>
<dbReference type="EC" id="3.2.2.15" evidence="2"/>